<comment type="caution">
    <text evidence="2">The sequence shown here is derived from an EMBL/GenBank/DDBJ whole genome shotgun (WGS) entry which is preliminary data.</text>
</comment>
<organism evidence="2 3">
    <name type="scientific">Caerostris darwini</name>
    <dbReference type="NCBI Taxonomy" id="1538125"/>
    <lineage>
        <taxon>Eukaryota</taxon>
        <taxon>Metazoa</taxon>
        <taxon>Ecdysozoa</taxon>
        <taxon>Arthropoda</taxon>
        <taxon>Chelicerata</taxon>
        <taxon>Arachnida</taxon>
        <taxon>Araneae</taxon>
        <taxon>Araneomorphae</taxon>
        <taxon>Entelegynae</taxon>
        <taxon>Araneoidea</taxon>
        <taxon>Araneidae</taxon>
        <taxon>Caerostris</taxon>
    </lineage>
</organism>
<sequence length="90" mass="9906">MSLSTESVTNANNSTEARSLQRSDRPLYKRSVGKTCPGVLTPGPLFAAAQLHHLEYVNRYFVINLARSSNTVILEGFPIQLSCVLLTDLL</sequence>
<dbReference type="Proteomes" id="UP001054837">
    <property type="component" value="Unassembled WGS sequence"/>
</dbReference>
<gene>
    <name evidence="2" type="ORF">CDAR_385321</name>
</gene>
<evidence type="ECO:0000313" key="2">
    <source>
        <dbReference type="EMBL" id="GIX88509.1"/>
    </source>
</evidence>
<evidence type="ECO:0000256" key="1">
    <source>
        <dbReference type="SAM" id="MobiDB-lite"/>
    </source>
</evidence>
<evidence type="ECO:0000313" key="3">
    <source>
        <dbReference type="Proteomes" id="UP001054837"/>
    </source>
</evidence>
<dbReference type="EMBL" id="BPLQ01002080">
    <property type="protein sequence ID" value="GIX88509.1"/>
    <property type="molecule type" value="Genomic_DNA"/>
</dbReference>
<dbReference type="AlphaFoldDB" id="A0AAV4NUM4"/>
<name>A0AAV4NUM4_9ARAC</name>
<proteinExistence type="predicted"/>
<keyword evidence="3" id="KW-1185">Reference proteome</keyword>
<feature type="compositionally biased region" description="Polar residues" evidence="1">
    <location>
        <begin position="1"/>
        <end position="18"/>
    </location>
</feature>
<feature type="region of interest" description="Disordered" evidence="1">
    <location>
        <begin position="1"/>
        <end position="29"/>
    </location>
</feature>
<reference evidence="2 3" key="1">
    <citation type="submission" date="2021-06" db="EMBL/GenBank/DDBJ databases">
        <title>Caerostris darwini draft genome.</title>
        <authorList>
            <person name="Kono N."/>
            <person name="Arakawa K."/>
        </authorList>
    </citation>
    <scope>NUCLEOTIDE SEQUENCE [LARGE SCALE GENOMIC DNA]</scope>
</reference>
<accession>A0AAV4NUM4</accession>
<protein>
    <submittedName>
        <fullName evidence="2">Uncharacterized protein</fullName>
    </submittedName>
</protein>